<proteinExistence type="predicted"/>
<sequence>MVTEELRQDFVGVETGLFLEDFLFDPQRRQKFAGSISSDLTLGLDYISSGSSQYYRGVS</sequence>
<evidence type="ECO:0000313" key="1">
    <source>
        <dbReference type="EMBL" id="KAK4027092.1"/>
    </source>
</evidence>
<comment type="caution">
    <text evidence="1">The sequence shown here is derived from an EMBL/GenBank/DDBJ whole genome shotgun (WGS) entry which is preliminary data.</text>
</comment>
<gene>
    <name evidence="1" type="ORF">OUZ56_016110</name>
</gene>
<organism evidence="1 2">
    <name type="scientific">Daphnia magna</name>
    <dbReference type="NCBI Taxonomy" id="35525"/>
    <lineage>
        <taxon>Eukaryota</taxon>
        <taxon>Metazoa</taxon>
        <taxon>Ecdysozoa</taxon>
        <taxon>Arthropoda</taxon>
        <taxon>Crustacea</taxon>
        <taxon>Branchiopoda</taxon>
        <taxon>Diplostraca</taxon>
        <taxon>Cladocera</taxon>
        <taxon>Anomopoda</taxon>
        <taxon>Daphniidae</taxon>
        <taxon>Daphnia</taxon>
    </lineage>
</organism>
<keyword evidence="2" id="KW-1185">Reference proteome</keyword>
<reference evidence="1 2" key="1">
    <citation type="journal article" date="2023" name="Nucleic Acids Res.">
        <title>The hologenome of Daphnia magna reveals possible DNA methylation and microbiome-mediated evolution of the host genome.</title>
        <authorList>
            <person name="Chaturvedi A."/>
            <person name="Li X."/>
            <person name="Dhandapani V."/>
            <person name="Marshall H."/>
            <person name="Kissane S."/>
            <person name="Cuenca-Cambronero M."/>
            <person name="Asole G."/>
            <person name="Calvet F."/>
            <person name="Ruiz-Romero M."/>
            <person name="Marangio P."/>
            <person name="Guigo R."/>
            <person name="Rago D."/>
            <person name="Mirbahai L."/>
            <person name="Eastwood N."/>
            <person name="Colbourne J.K."/>
            <person name="Zhou J."/>
            <person name="Mallon E."/>
            <person name="Orsini L."/>
        </authorList>
    </citation>
    <scope>NUCLEOTIDE SEQUENCE [LARGE SCALE GENOMIC DNA]</scope>
    <source>
        <strain evidence="1">LRV0_1</strain>
    </source>
</reference>
<evidence type="ECO:0000313" key="2">
    <source>
        <dbReference type="Proteomes" id="UP001234178"/>
    </source>
</evidence>
<accession>A0ABR0APP6</accession>
<dbReference type="EMBL" id="JAOYFB010000038">
    <property type="protein sequence ID" value="KAK4027092.1"/>
    <property type="molecule type" value="Genomic_DNA"/>
</dbReference>
<name>A0ABR0APP6_9CRUS</name>
<dbReference type="Proteomes" id="UP001234178">
    <property type="component" value="Unassembled WGS sequence"/>
</dbReference>
<protein>
    <submittedName>
        <fullName evidence="1">Uncharacterized protein</fullName>
    </submittedName>
</protein>